<organism evidence="9 10">
    <name type="scientific">Fibroporia radiculosa</name>
    <dbReference type="NCBI Taxonomy" id="599839"/>
    <lineage>
        <taxon>Eukaryota</taxon>
        <taxon>Fungi</taxon>
        <taxon>Dikarya</taxon>
        <taxon>Basidiomycota</taxon>
        <taxon>Agaricomycotina</taxon>
        <taxon>Agaricomycetes</taxon>
        <taxon>Polyporales</taxon>
        <taxon>Fibroporiaceae</taxon>
        <taxon>Fibroporia</taxon>
    </lineage>
</organism>
<evidence type="ECO:0000259" key="8">
    <source>
        <dbReference type="PROSITE" id="PS50802"/>
    </source>
</evidence>
<keyword evidence="4" id="KW-0645">Protease</keyword>
<comment type="catalytic activity">
    <reaction evidence="1">
        <text>Thiol-dependent hydrolysis of ester, thioester, amide, peptide and isopeptide bonds formed by the C-terminal Gly of ubiquitin (a 76-residue protein attached to proteins as an intracellular targeting signal).</text>
        <dbReference type="EC" id="3.4.19.12"/>
    </reaction>
</comment>
<evidence type="ECO:0000313" key="10">
    <source>
        <dbReference type="Proteomes" id="UP000006352"/>
    </source>
</evidence>
<keyword evidence="5" id="KW-0833">Ubl conjugation pathway</keyword>
<dbReference type="EMBL" id="HE797143">
    <property type="protein sequence ID" value="CCM04139.1"/>
    <property type="molecule type" value="Genomic_DNA"/>
</dbReference>
<dbReference type="InterPro" id="IPR003323">
    <property type="entry name" value="OTU_dom"/>
</dbReference>
<dbReference type="OrthoDB" id="18915at2759"/>
<dbReference type="GO" id="GO:0005634">
    <property type="term" value="C:nucleus"/>
    <property type="evidence" value="ECO:0007669"/>
    <property type="project" value="TreeGrafter"/>
</dbReference>
<dbReference type="Gene3D" id="3.30.200.60">
    <property type="entry name" value="Peptidase C65 Otubain, subdomain 1"/>
    <property type="match status" value="1"/>
</dbReference>
<evidence type="ECO:0000256" key="1">
    <source>
        <dbReference type="ARBA" id="ARBA00000707"/>
    </source>
</evidence>
<dbReference type="AlphaFoldDB" id="J4H402"/>
<dbReference type="PANTHER" id="PTHR12931:SF15">
    <property type="entry name" value="UBIQUITIN THIOESTERASE OTUBAIN-LIKE"/>
    <property type="match status" value="1"/>
</dbReference>
<dbReference type="Gene3D" id="1.20.1300.20">
    <property type="entry name" value="Peptidase C65 Otubain, subdomain 2"/>
    <property type="match status" value="1"/>
</dbReference>
<keyword evidence="6" id="KW-0378">Hydrolase</keyword>
<dbReference type="STRING" id="599839.J4H402"/>
<dbReference type="GO" id="GO:0006508">
    <property type="term" value="P:proteolysis"/>
    <property type="evidence" value="ECO:0007669"/>
    <property type="project" value="UniProtKB-KW"/>
</dbReference>
<dbReference type="GO" id="GO:0071108">
    <property type="term" value="P:protein K48-linked deubiquitination"/>
    <property type="evidence" value="ECO:0007669"/>
    <property type="project" value="TreeGrafter"/>
</dbReference>
<evidence type="ECO:0000256" key="3">
    <source>
        <dbReference type="ARBA" id="ARBA00012759"/>
    </source>
</evidence>
<accession>J4H402</accession>
<dbReference type="PANTHER" id="PTHR12931">
    <property type="entry name" value="UBIQUITIN THIOLESTERASE PROTEIN OTUB"/>
    <property type="match status" value="1"/>
</dbReference>
<evidence type="ECO:0000256" key="7">
    <source>
        <dbReference type="ARBA" id="ARBA00022807"/>
    </source>
</evidence>
<feature type="domain" description="OTU" evidence="8">
    <location>
        <begin position="49"/>
        <end position="259"/>
    </location>
</feature>
<protein>
    <recommendedName>
        <fullName evidence="3">ubiquitinyl hydrolase 1</fullName>
        <ecNumber evidence="3">3.4.19.12</ecNumber>
    </recommendedName>
</protein>
<dbReference type="CDD" id="cd22749">
    <property type="entry name" value="Otubain_C65"/>
    <property type="match status" value="1"/>
</dbReference>
<name>J4H402_9APHY</name>
<dbReference type="EC" id="3.4.19.12" evidence="3"/>
<dbReference type="InterPro" id="IPR042468">
    <property type="entry name" value="Peptidase_C65_otubain_sub1"/>
</dbReference>
<dbReference type="InParanoid" id="J4H402"/>
<evidence type="ECO:0000313" key="9">
    <source>
        <dbReference type="EMBL" id="CCM04139.1"/>
    </source>
</evidence>
<dbReference type="HOGENOM" id="CLU_014832_3_3_1"/>
<keyword evidence="7" id="KW-0788">Thiol protease</keyword>
<evidence type="ECO:0000256" key="5">
    <source>
        <dbReference type="ARBA" id="ARBA00022786"/>
    </source>
</evidence>
<dbReference type="GeneID" id="24099050"/>
<dbReference type="RefSeq" id="XP_012183422.1">
    <property type="nucleotide sequence ID" value="XM_012328032.1"/>
</dbReference>
<evidence type="ECO:0000256" key="6">
    <source>
        <dbReference type="ARBA" id="ARBA00022801"/>
    </source>
</evidence>
<comment type="similarity">
    <text evidence="2">Belongs to the peptidase C65 family.</text>
</comment>
<dbReference type="PROSITE" id="PS50802">
    <property type="entry name" value="OTU"/>
    <property type="match status" value="1"/>
</dbReference>
<proteinExistence type="inferred from homology"/>
<dbReference type="FunFam" id="1.20.1300.20:FF:000001">
    <property type="entry name" value="Ubiquitin thioesterase OTUB1"/>
    <property type="match status" value="1"/>
</dbReference>
<dbReference type="Pfam" id="PF10275">
    <property type="entry name" value="Peptidase_C65"/>
    <property type="match status" value="1"/>
</dbReference>
<keyword evidence="10" id="KW-1185">Reference proteome</keyword>
<sequence>MNESLLDESMPNRPLIAPLISMQSLRSEYEGGSQLFVKQIDWLIKNGYVGIRRARGDGDCFYRSLAFAYIERILFAPDKPLAVTSAISALEASQPLLEAAGFQRLVFEDFYDCLVSVINKVLTPEGDGQLLSPVTLLEAFNSPEVSNSIVVYFRLLTSAQIRADSEQYASFLFHPEIGEPMDLRDFCENFVEAVGKEADHVQITALSRALKVNINVAYLDGRSEEGKVDFVDFQNVDEPGTEPVILLYRPGHYDILDRRAVEPLE</sequence>
<dbReference type="SUPFAM" id="SSF54001">
    <property type="entry name" value="Cysteine proteinases"/>
    <property type="match status" value="1"/>
</dbReference>
<dbReference type="InterPro" id="IPR038765">
    <property type="entry name" value="Papain-like_cys_pep_sf"/>
</dbReference>
<dbReference type="GO" id="GO:0004843">
    <property type="term" value="F:cysteine-type deubiquitinase activity"/>
    <property type="evidence" value="ECO:0007669"/>
    <property type="project" value="UniProtKB-EC"/>
</dbReference>
<evidence type="ECO:0000256" key="2">
    <source>
        <dbReference type="ARBA" id="ARBA00006579"/>
    </source>
</evidence>
<dbReference type="Proteomes" id="UP000006352">
    <property type="component" value="Unassembled WGS sequence"/>
</dbReference>
<gene>
    <name evidence="9" type="ORF">FIBRA_06301</name>
</gene>
<dbReference type="InterPro" id="IPR019400">
    <property type="entry name" value="Peptidase_C65_otubain"/>
</dbReference>
<dbReference type="InterPro" id="IPR042467">
    <property type="entry name" value="Peptidase_C65_otubain_sub2"/>
</dbReference>
<reference evidence="9 10" key="1">
    <citation type="journal article" date="2012" name="Appl. Environ. Microbiol.">
        <title>Short-read sequencing for genomic analysis of the brown rot fungus Fibroporia radiculosa.</title>
        <authorList>
            <person name="Tang J.D."/>
            <person name="Perkins A.D."/>
            <person name="Sonstegard T.S."/>
            <person name="Schroeder S.G."/>
            <person name="Burgess S.C."/>
            <person name="Diehl S.V."/>
        </authorList>
    </citation>
    <scope>NUCLEOTIDE SEQUENCE [LARGE SCALE GENOMIC DNA]</scope>
    <source>
        <strain evidence="9 10">TFFH 294</strain>
    </source>
</reference>
<evidence type="ECO:0000256" key="4">
    <source>
        <dbReference type="ARBA" id="ARBA00022670"/>
    </source>
</evidence>
<dbReference type="GO" id="GO:0043130">
    <property type="term" value="F:ubiquitin binding"/>
    <property type="evidence" value="ECO:0007669"/>
    <property type="project" value="TreeGrafter"/>
</dbReference>